<comment type="caution">
    <text evidence="2">The sequence shown here is derived from an EMBL/GenBank/DDBJ whole genome shotgun (WGS) entry which is preliminary data.</text>
</comment>
<sequence>MRRHPRAPGGVLLVALLLLSTAAHSQSKQIPQAAGPAPGAPVGVAPVPLSTTVPAASPLPTQDTTSAFAQWWGRIRGNLPGRIRAACTPSSQSVPELAAWCQRYQGPSATEFDLEALLESDAVVLAAYFSERRALFQALDELDSALDAVRRSKAAPREQQEAAFTTSEMLDAARGQTSLNAGEETATSLPGLLPGLDLNAFLDQVFTGLAGALQERAEAEAVLYVLVEFDERICKQEVKDQWGQRQGHIRDWLPATCTAAHNNAFASTLGAGGAASLTLLRKTVEQDLRSIPSHLVFEVVAQADGRRYERAALPVREMVDSMVSGVHPVRALDTLSRRLETLPLEPGLPADVSKLYTQLACVSGTPASFTRYTALVDDANQGLVPQMDANARGLAVLLLSLQKESCGWVYAPAGKQSRLKLWAALAPPLSDSAEGVFTVSADLRRLVEQSGQRSVGAQDGSPERIADSTRLLAQQGVLALDAAHVALDGLLRLNGLMGAWLESSGTGAAEQVAQNQKALLEARGFLSSSRDVLRMVVAAIARDLSTVYQLLLEHQAISSKTDRYDDSVANRCVQEEAWKAPSAADPEARTSEWRCERRPCICLPDGFARYGGLLVSLADAKDAQEVKAVVLASASPVGSWRWRSDPDVHHFVSLGGLVGLGGTWSLAGPRANRVTPRLLVPVGLDYQIGGAGLTWSAFFQIIDLAGYTQFVGVEERKAPRVMEAVSPGLWIKGMIPKTPVSLSVGAAYDLDAGGVTPAPSWRFSVGVSIDTPLFLLYRN</sequence>
<feature type="signal peptide" evidence="1">
    <location>
        <begin position="1"/>
        <end position="25"/>
    </location>
</feature>
<evidence type="ECO:0000313" key="2">
    <source>
        <dbReference type="EMBL" id="REG23607.1"/>
    </source>
</evidence>
<evidence type="ECO:0000256" key="1">
    <source>
        <dbReference type="SAM" id="SignalP"/>
    </source>
</evidence>
<accession>A0ABX9JPB3</accession>
<name>A0ABX9JPB3_9BACT</name>
<dbReference type="Proteomes" id="UP000256345">
    <property type="component" value="Unassembled WGS sequence"/>
</dbReference>
<reference evidence="2 3" key="1">
    <citation type="submission" date="2018-08" db="EMBL/GenBank/DDBJ databases">
        <title>Genomic Encyclopedia of Archaeal and Bacterial Type Strains, Phase II (KMG-II): from individual species to whole genera.</title>
        <authorList>
            <person name="Goeker M."/>
        </authorList>
    </citation>
    <scope>NUCLEOTIDE SEQUENCE [LARGE SCALE GENOMIC DNA]</scope>
    <source>
        <strain evidence="2 3">DSM 2261</strain>
    </source>
</reference>
<keyword evidence="1" id="KW-0732">Signal</keyword>
<evidence type="ECO:0000313" key="3">
    <source>
        <dbReference type="Proteomes" id="UP000256345"/>
    </source>
</evidence>
<proteinExistence type="predicted"/>
<dbReference type="EMBL" id="QUMU01000016">
    <property type="protein sequence ID" value="REG23607.1"/>
    <property type="molecule type" value="Genomic_DNA"/>
</dbReference>
<protein>
    <submittedName>
        <fullName evidence="2">Uncharacterized protein</fullName>
    </submittedName>
</protein>
<keyword evidence="3" id="KW-1185">Reference proteome</keyword>
<feature type="chain" id="PRO_5047388789" evidence="1">
    <location>
        <begin position="26"/>
        <end position="779"/>
    </location>
</feature>
<dbReference type="RefSeq" id="WP_047857786.1">
    <property type="nucleotide sequence ID" value="NZ_CP011509.1"/>
</dbReference>
<gene>
    <name evidence="2" type="ORF">ATI61_11677</name>
</gene>
<organism evidence="2 3">
    <name type="scientific">Archangium gephyra</name>
    <dbReference type="NCBI Taxonomy" id="48"/>
    <lineage>
        <taxon>Bacteria</taxon>
        <taxon>Pseudomonadati</taxon>
        <taxon>Myxococcota</taxon>
        <taxon>Myxococcia</taxon>
        <taxon>Myxococcales</taxon>
        <taxon>Cystobacterineae</taxon>
        <taxon>Archangiaceae</taxon>
        <taxon>Archangium</taxon>
    </lineage>
</organism>